<accession>A0A812KIU9</accession>
<dbReference type="OrthoDB" id="446678at2759"/>
<dbReference type="EMBL" id="CAJNDS010000691">
    <property type="protein sequence ID" value="CAE7228278.1"/>
    <property type="molecule type" value="Genomic_DNA"/>
</dbReference>
<name>A0A812KIU9_9DINO</name>
<dbReference type="AlphaFoldDB" id="A0A812KIU9"/>
<gene>
    <name evidence="3" type="ORF">SNAT2548_LOCUS9072</name>
</gene>
<feature type="coiled-coil region" evidence="1">
    <location>
        <begin position="236"/>
        <end position="284"/>
    </location>
</feature>
<feature type="compositionally biased region" description="Acidic residues" evidence="2">
    <location>
        <begin position="454"/>
        <end position="500"/>
    </location>
</feature>
<protein>
    <submittedName>
        <fullName evidence="3">Uncharacterized protein</fullName>
    </submittedName>
</protein>
<dbReference type="PANTHER" id="PTHR19269">
    <property type="entry name" value="TROPOMYOSIN"/>
    <property type="match status" value="1"/>
</dbReference>
<sequence>MVNSAGVAGDHLEHIVWKAANILYQQEEETQAERMEGFLKKMRVLEESASGQQGEIDQLQKQLADETARREELEAERDLLQEIFKGAGLEDLLKDPEALGAFVARGAALEAALRKLGLEGLLDDPEEMARLLALMKQVQEILERCGLASLLENPSDLEAMLLRYKAMQGSFSKHGFSELFEDPDKLDKFLETHRQVRNSFLDAGFEGLLDDAEAADQFFKQRQADLDASLATTEGLAAIQVQLEQLTQDLADMQGQRDELQRQCDESKARLEELQQIFAEAGLEHLLSDADALRQFTRRGGALEAVLRKLGLEHLLDDPEELGRLLSFMNRLKEVLQQSGLASLLEDPKAFEDLLARYGAMKASFERHGFEALFSDVQKLDHFLGTHRQVRDVFQEAGYEHLLDDSSAAASFLRIFDQGEYDRTVMAKLRQVFEEAGQSNLLLEYEAASTTDAGEVEDTDFAEDEGEDDADEADEEPGEAEEDVDEEAEEEEAEEDETEKEDTGVKDSDGAKKEPQPPKAQREGPPRVSFPALRAYLSRTTAFERVLRDEGMEHLLDDPPELGRLLRLIKSLMSTLETYGLKDAEKDPSLLAEILSAYRALQSAFKEYDMEELFEDPEYALKAFLRNHHRIRAEFDKYGLGYLFDSVPSMRDFLAKYKDMEQELKAVKEARAGERLAQRDADMSRLESRLLKKEEEIEDLKARLKEFEQLGDVSVMKKWKADSEELKRLQRLYNSTSSRLAELERSLELKEKEREAALEKERLMAVKYKELDIFKLDIIARELKGLDNELGRVGSGLKSLNQDVGRLRNYDEQQMVGNHSGNLLDQCKLLRAHIRDVINKCLSETQKMHIGVGIDDYLAAGELKDGGTMIAAVYEEIERPDHGSSKAAKLRQQDERR</sequence>
<keyword evidence="1" id="KW-0175">Coiled coil</keyword>
<evidence type="ECO:0000256" key="2">
    <source>
        <dbReference type="SAM" id="MobiDB-lite"/>
    </source>
</evidence>
<dbReference type="Proteomes" id="UP000604046">
    <property type="component" value="Unassembled WGS sequence"/>
</dbReference>
<evidence type="ECO:0000256" key="1">
    <source>
        <dbReference type="SAM" id="Coils"/>
    </source>
</evidence>
<feature type="coiled-coil region" evidence="1">
    <location>
        <begin position="650"/>
        <end position="760"/>
    </location>
</feature>
<evidence type="ECO:0000313" key="4">
    <source>
        <dbReference type="Proteomes" id="UP000604046"/>
    </source>
</evidence>
<feature type="coiled-coil region" evidence="1">
    <location>
        <begin position="42"/>
        <end position="83"/>
    </location>
</feature>
<feature type="compositionally biased region" description="Basic and acidic residues" evidence="2">
    <location>
        <begin position="501"/>
        <end position="525"/>
    </location>
</feature>
<organism evidence="3 4">
    <name type="scientific">Symbiodinium natans</name>
    <dbReference type="NCBI Taxonomy" id="878477"/>
    <lineage>
        <taxon>Eukaryota</taxon>
        <taxon>Sar</taxon>
        <taxon>Alveolata</taxon>
        <taxon>Dinophyceae</taxon>
        <taxon>Suessiales</taxon>
        <taxon>Symbiodiniaceae</taxon>
        <taxon>Symbiodinium</taxon>
    </lineage>
</organism>
<feature type="region of interest" description="Disordered" evidence="2">
    <location>
        <begin position="448"/>
        <end position="531"/>
    </location>
</feature>
<keyword evidence="4" id="KW-1185">Reference proteome</keyword>
<proteinExistence type="predicted"/>
<evidence type="ECO:0000313" key="3">
    <source>
        <dbReference type="EMBL" id="CAE7228278.1"/>
    </source>
</evidence>
<reference evidence="3" key="1">
    <citation type="submission" date="2021-02" db="EMBL/GenBank/DDBJ databases">
        <authorList>
            <person name="Dougan E. K."/>
            <person name="Rhodes N."/>
            <person name="Thang M."/>
            <person name="Chan C."/>
        </authorList>
    </citation>
    <scope>NUCLEOTIDE SEQUENCE</scope>
</reference>
<comment type="caution">
    <text evidence="3">The sequence shown here is derived from an EMBL/GenBank/DDBJ whole genome shotgun (WGS) entry which is preliminary data.</text>
</comment>